<accession>W5WFM6</accession>
<dbReference type="InterPro" id="IPR001680">
    <property type="entry name" value="WD40_rpt"/>
</dbReference>
<sequence>MPRRESPLDAGDGALSRFAVELRKLREQAGSPTYRELSRAAHYSATVLSEAAGGRKLPTLAVTLAYVRACEGDPDQWQDRWQQVAAELSGAAPPLPRAPEQPAPYVGLGAFQSTDADRFFGRERLVGELLARVRDRRLLGVFGASGSGKSSLLRAGLVAEVAAGGGRTLVITPGPHPLEECALHLAPLTGEPAPGLHAELAEDPANLHLVVRQALLGESEDAELLLVVDQFEEVFTVCTDPAERTWFIAALVHAAQAATSRTRVVLGVRADFYGHCGQHPDLVEALRDGQLLVGPMTAEELRQAVTAPAVRAGCTVETALVSRLIADATGQAGVLPLVSHALLETWHRRRGTRLTLEGYQETGGIQHAVSRTADQVFSGLDPAGQRVARQLFLRLTALGEGTEDTKRRIRREELDPESEPVLRTLADARLLTLDRDSVEIAHEALIRSWPRLRGWLTEDRDALRVHRQLGEATDSWRALDRDPGALYRGTRLALARDFAAANGSALTVREREFLEASLAAEAAEQATARRRAKRLRQLVALLTVLLLMAVTAVVYAMNTQRTATEQRNIAVSRKAIGDAAAMRAGNPALSLQLSLAVYELVPNQESRDNLLSSLSTDFGTRLTGFSGDLSYSAFSPNGKVAAAVSLDRTARLWDVTDIHRPRELATIRQADPLVQLAFTADGRTMVTVGGGSARLWDVTDPASPRESGLLDGHGKNLTWVAFRPDGRLAVASVQDGPDRLFDLSDPAHPVQLPAELGRSAPFGQTAFGADGHLLAAVDGSVVRLWDLSDPAAPVRRGVLAGHVGTVASLAFSPDGHTVGTGGWDHQSRLWDVSDPAAPRGLATLTGQNSIVWGVGFSPDGHTFATTGDLTVRLWDLADRAHPRLSNVVSGGVYSVAFSPDSNRLLVTDDERAVRLTNLRELPMIGHENFVSSVQFSPNGHLLASGSWDGTVRLTEVTDPRSWHALPTLTDHTGYVRAVEFSRDGTLLATGSDDGTAALWNVRDPEHPVKVGSVQPKSGEVDSLSLRADGRVLATGTEHGVVLWDISDPKNPRELSRPPGYTVNSWAVVFSPDGKTLATENGDPKSLLWDVTDPSNPRRLPFPLGSTESIPVRGFSPNGNVLATVRDDGLVRLVDMTDRHNPRELSQLTGHTRGVYDASFSTDGNRLVTSSADKTVRVWDVSDPRAPRLLETLSGHTLAVATSMFSPDGHTVVSGSNDGTVRLWDTDVNEVEARICAVAYPRITPEEWARYLPDIDYRQLCPL</sequence>
<dbReference type="PATRIC" id="fig|1449976.3.peg.6216"/>
<dbReference type="PROSITE" id="PS50294">
    <property type="entry name" value="WD_REPEATS_REGION"/>
    <property type="match status" value="5"/>
</dbReference>
<dbReference type="eggNOG" id="COG5276">
    <property type="taxonomic scope" value="Bacteria"/>
</dbReference>
<keyword evidence="7" id="KW-1185">Reference proteome</keyword>
<feature type="repeat" description="WD" evidence="3">
    <location>
        <begin position="968"/>
        <end position="1009"/>
    </location>
</feature>
<keyword evidence="2" id="KW-0677">Repeat</keyword>
<keyword evidence="4" id="KW-1133">Transmembrane helix</keyword>
<feature type="repeat" description="WD" evidence="3">
    <location>
        <begin position="1147"/>
        <end position="1188"/>
    </location>
</feature>
<reference evidence="6 7" key="1">
    <citation type="journal article" date="2014" name="BMC Genomics">
        <title>Complete genome sequence of producer of the glycopeptide antibiotic Aculeximycin Kutzneria albida DSM 43870T, a representative of minor genus of Pseudonocardiaceae.</title>
        <authorList>
            <person name="Rebets Y."/>
            <person name="Tokovenko B."/>
            <person name="Lushchyk I."/>
            <person name="Ruckert C."/>
            <person name="Zaburannyi N."/>
            <person name="Bechthold A."/>
            <person name="Kalinowski J."/>
            <person name="Luzhetskyy A."/>
        </authorList>
    </citation>
    <scope>NUCLEOTIDE SEQUENCE [LARGE SCALE GENOMIC DNA]</scope>
    <source>
        <strain evidence="6">DSM 43870</strain>
    </source>
</reference>
<dbReference type="Gene3D" id="3.40.50.300">
    <property type="entry name" value="P-loop containing nucleotide triphosphate hydrolases"/>
    <property type="match status" value="1"/>
</dbReference>
<dbReference type="Proteomes" id="UP000019225">
    <property type="component" value="Chromosome"/>
</dbReference>
<feature type="repeat" description="WD" evidence="3">
    <location>
        <begin position="1192"/>
        <end position="1233"/>
    </location>
</feature>
<evidence type="ECO:0000256" key="1">
    <source>
        <dbReference type="ARBA" id="ARBA00022574"/>
    </source>
</evidence>
<dbReference type="PANTHER" id="PTHR19879:SF9">
    <property type="entry name" value="TRANSCRIPTION INITIATION FACTOR TFIID SUBUNIT 5"/>
    <property type="match status" value="1"/>
</dbReference>
<gene>
    <name evidence="6" type="ORF">KALB_6195</name>
</gene>
<dbReference type="InterPro" id="IPR020472">
    <property type="entry name" value="WD40_PAC1"/>
</dbReference>
<name>W5WFM6_9PSEU</name>
<feature type="repeat" description="WD" evidence="3">
    <location>
        <begin position="844"/>
        <end position="876"/>
    </location>
</feature>
<evidence type="ECO:0000313" key="7">
    <source>
        <dbReference type="Proteomes" id="UP000019225"/>
    </source>
</evidence>
<evidence type="ECO:0000256" key="2">
    <source>
        <dbReference type="ARBA" id="ARBA00022737"/>
    </source>
</evidence>
<dbReference type="SUPFAM" id="SSF52540">
    <property type="entry name" value="P-loop containing nucleoside triphosphate hydrolases"/>
    <property type="match status" value="1"/>
</dbReference>
<feature type="transmembrane region" description="Helical" evidence="4">
    <location>
        <begin position="538"/>
        <end position="557"/>
    </location>
</feature>
<dbReference type="RefSeq" id="WP_025359459.1">
    <property type="nucleotide sequence ID" value="NZ_CP007155.1"/>
</dbReference>
<dbReference type="Pfam" id="PF20703">
    <property type="entry name" value="nSTAND1"/>
    <property type="match status" value="1"/>
</dbReference>
<dbReference type="InterPro" id="IPR019775">
    <property type="entry name" value="WD40_repeat_CS"/>
</dbReference>
<dbReference type="InterPro" id="IPR036322">
    <property type="entry name" value="WD40_repeat_dom_sf"/>
</dbReference>
<dbReference type="PANTHER" id="PTHR19879">
    <property type="entry name" value="TRANSCRIPTION INITIATION FACTOR TFIID"/>
    <property type="match status" value="1"/>
</dbReference>
<dbReference type="InterPro" id="IPR015943">
    <property type="entry name" value="WD40/YVTN_repeat-like_dom_sf"/>
</dbReference>
<feature type="repeat" description="WD" evidence="3">
    <location>
        <begin position="799"/>
        <end position="833"/>
    </location>
</feature>
<feature type="repeat" description="WD" evidence="3">
    <location>
        <begin position="622"/>
        <end position="655"/>
    </location>
</feature>
<dbReference type="Pfam" id="PF00400">
    <property type="entry name" value="WD40"/>
    <property type="match status" value="8"/>
</dbReference>
<keyword evidence="1 3" id="KW-0853">WD repeat</keyword>
<organism evidence="6 7">
    <name type="scientific">Kutzneria albida DSM 43870</name>
    <dbReference type="NCBI Taxonomy" id="1449976"/>
    <lineage>
        <taxon>Bacteria</taxon>
        <taxon>Bacillati</taxon>
        <taxon>Actinomycetota</taxon>
        <taxon>Actinomycetes</taxon>
        <taxon>Pseudonocardiales</taxon>
        <taxon>Pseudonocardiaceae</taxon>
        <taxon>Kutzneria</taxon>
    </lineage>
</organism>
<dbReference type="PROSITE" id="PS50082">
    <property type="entry name" value="WD_REPEATS_2"/>
    <property type="match status" value="7"/>
</dbReference>
<dbReference type="EMBL" id="CP007155">
    <property type="protein sequence ID" value="AHH99555.1"/>
    <property type="molecule type" value="Genomic_DNA"/>
</dbReference>
<evidence type="ECO:0000256" key="4">
    <source>
        <dbReference type="SAM" id="Phobius"/>
    </source>
</evidence>
<dbReference type="PRINTS" id="PR00320">
    <property type="entry name" value="GPROTEINBRPT"/>
</dbReference>
<keyword evidence="4" id="KW-0472">Membrane</keyword>
<dbReference type="STRING" id="1449976.KALB_6195"/>
<evidence type="ECO:0000256" key="3">
    <source>
        <dbReference type="PROSITE-ProRule" id="PRU00221"/>
    </source>
</evidence>
<proteinExistence type="predicted"/>
<dbReference type="InterPro" id="IPR001387">
    <property type="entry name" value="Cro/C1-type_HTH"/>
</dbReference>
<dbReference type="KEGG" id="kal:KALB_6195"/>
<evidence type="ECO:0000259" key="5">
    <source>
        <dbReference type="SMART" id="SM00530"/>
    </source>
</evidence>
<dbReference type="Gene3D" id="2.130.10.10">
    <property type="entry name" value="YVTN repeat-like/Quinoprotein amine dehydrogenase"/>
    <property type="match status" value="5"/>
</dbReference>
<feature type="repeat" description="WD" evidence="3">
    <location>
        <begin position="923"/>
        <end position="953"/>
    </location>
</feature>
<dbReference type="SMART" id="SM00320">
    <property type="entry name" value="WD40"/>
    <property type="match status" value="14"/>
</dbReference>
<evidence type="ECO:0000313" key="6">
    <source>
        <dbReference type="EMBL" id="AHH99555.1"/>
    </source>
</evidence>
<dbReference type="PROSITE" id="PS00678">
    <property type="entry name" value="WD_REPEATS_1"/>
    <property type="match status" value="5"/>
</dbReference>
<keyword evidence="4" id="KW-0812">Transmembrane</keyword>
<dbReference type="InterPro" id="IPR027417">
    <property type="entry name" value="P-loop_NTPase"/>
</dbReference>
<dbReference type="InterPro" id="IPR049052">
    <property type="entry name" value="nSTAND1"/>
</dbReference>
<dbReference type="SUPFAM" id="SSF50978">
    <property type="entry name" value="WD40 repeat-like"/>
    <property type="match status" value="3"/>
</dbReference>
<dbReference type="SMART" id="SM00530">
    <property type="entry name" value="HTH_XRE"/>
    <property type="match status" value="1"/>
</dbReference>
<dbReference type="HOGENOM" id="CLU_002352_0_2_11"/>
<dbReference type="CDD" id="cd00200">
    <property type="entry name" value="WD40"/>
    <property type="match status" value="1"/>
</dbReference>
<dbReference type="AlphaFoldDB" id="W5WFM6"/>
<protein>
    <recommendedName>
        <fullName evidence="5">HTH cro/C1-type domain-containing protein</fullName>
    </recommendedName>
</protein>
<feature type="domain" description="HTH cro/C1-type" evidence="5">
    <location>
        <begin position="21"/>
        <end position="77"/>
    </location>
</feature>